<evidence type="ECO:0000313" key="8">
    <source>
        <dbReference type="Proteomes" id="UP001597102"/>
    </source>
</evidence>
<dbReference type="Pfam" id="PF17762">
    <property type="entry name" value="HTH_ParB"/>
    <property type="match status" value="1"/>
</dbReference>
<dbReference type="SUPFAM" id="SSF110849">
    <property type="entry name" value="ParB/Sulfiredoxin"/>
    <property type="match status" value="1"/>
</dbReference>
<dbReference type="InterPro" id="IPR041468">
    <property type="entry name" value="HTH_ParB/Spo0J"/>
</dbReference>
<dbReference type="Gene3D" id="1.10.10.2830">
    <property type="match status" value="1"/>
</dbReference>
<evidence type="ECO:0000256" key="2">
    <source>
        <dbReference type="ARBA" id="ARBA00022829"/>
    </source>
</evidence>
<dbReference type="SMART" id="SM00470">
    <property type="entry name" value="ParB"/>
    <property type="match status" value="1"/>
</dbReference>
<evidence type="ECO:0000259" key="6">
    <source>
        <dbReference type="SMART" id="SM00470"/>
    </source>
</evidence>
<dbReference type="InterPro" id="IPR004437">
    <property type="entry name" value="ParB/RepB/Spo0J"/>
</dbReference>
<evidence type="ECO:0000256" key="3">
    <source>
        <dbReference type="ARBA" id="ARBA00023125"/>
    </source>
</evidence>
<organism evidence="7 8">
    <name type="scientific">Methyloligella solikamskensis</name>
    <dbReference type="NCBI Taxonomy" id="1177756"/>
    <lineage>
        <taxon>Bacteria</taxon>
        <taxon>Pseudomonadati</taxon>
        <taxon>Pseudomonadota</taxon>
        <taxon>Alphaproteobacteria</taxon>
        <taxon>Hyphomicrobiales</taxon>
        <taxon>Hyphomicrobiaceae</taxon>
        <taxon>Methyloligella</taxon>
    </lineage>
</organism>
<dbReference type="NCBIfam" id="TIGR00180">
    <property type="entry name" value="parB_part"/>
    <property type="match status" value="1"/>
</dbReference>
<reference evidence="8" key="1">
    <citation type="journal article" date="2019" name="Int. J. Syst. Evol. Microbiol.">
        <title>The Global Catalogue of Microorganisms (GCM) 10K type strain sequencing project: providing services to taxonomists for standard genome sequencing and annotation.</title>
        <authorList>
            <consortium name="The Broad Institute Genomics Platform"/>
            <consortium name="The Broad Institute Genome Sequencing Center for Infectious Disease"/>
            <person name="Wu L."/>
            <person name="Ma J."/>
        </authorList>
    </citation>
    <scope>NUCLEOTIDE SEQUENCE [LARGE SCALE GENOMIC DNA]</scope>
    <source>
        <strain evidence="8">CCUG 61697</strain>
    </source>
</reference>
<dbReference type="Pfam" id="PF23552">
    <property type="entry name" value="ParB_C"/>
    <property type="match status" value="1"/>
</dbReference>
<comment type="similarity">
    <text evidence="1">Belongs to the ParB family.</text>
</comment>
<dbReference type="Proteomes" id="UP001597102">
    <property type="component" value="Unassembled WGS sequence"/>
</dbReference>
<dbReference type="InterPro" id="IPR003115">
    <property type="entry name" value="ParB_N"/>
</dbReference>
<feature type="region of interest" description="Disordered" evidence="5">
    <location>
        <begin position="222"/>
        <end position="241"/>
    </location>
</feature>
<dbReference type="PANTHER" id="PTHR33375">
    <property type="entry name" value="CHROMOSOME-PARTITIONING PROTEIN PARB-RELATED"/>
    <property type="match status" value="1"/>
</dbReference>
<keyword evidence="2" id="KW-0159">Chromosome partition</keyword>
<dbReference type="InterPro" id="IPR057240">
    <property type="entry name" value="ParB_dimer_C"/>
</dbReference>
<dbReference type="InterPro" id="IPR036086">
    <property type="entry name" value="ParB/Sulfiredoxin_sf"/>
</dbReference>
<dbReference type="EMBL" id="JBHTJO010000001">
    <property type="protein sequence ID" value="MFD0985778.1"/>
    <property type="molecule type" value="Genomic_DNA"/>
</dbReference>
<dbReference type="InterPro" id="IPR050336">
    <property type="entry name" value="Chromosome_partition/occlusion"/>
</dbReference>
<comment type="function">
    <text evidence="4">Involved in chromosome partition. Localize to both poles of the predivisional cell following completion of DNA replication. Binds to the DNA origin of replication.</text>
</comment>
<evidence type="ECO:0000313" key="7">
    <source>
        <dbReference type="EMBL" id="MFD0985778.1"/>
    </source>
</evidence>
<keyword evidence="3" id="KW-0238">DNA-binding</keyword>
<evidence type="ECO:0000256" key="4">
    <source>
        <dbReference type="ARBA" id="ARBA00025472"/>
    </source>
</evidence>
<evidence type="ECO:0000256" key="1">
    <source>
        <dbReference type="ARBA" id="ARBA00006295"/>
    </source>
</evidence>
<dbReference type="Gene3D" id="3.90.1530.30">
    <property type="match status" value="1"/>
</dbReference>
<keyword evidence="8" id="KW-1185">Reference proteome</keyword>
<dbReference type="RefSeq" id="WP_379084696.1">
    <property type="nucleotide sequence ID" value="NZ_JBHTJO010000001.1"/>
</dbReference>
<sequence length="291" mass="32434">MTATTQKKRLGRGLTSLLGDGVEADFTKIEDQRMLPLSALKASKFNPRRHFDDEHLAELTDSIRERGLVQPLIVRPQEGKDTYEIVAGERRWRAAQKANLHEVPVVIRSLTDQESVELAIIENVQREDLNAIEEAEGYRSLMDGHGYTQEDLSRVIGKSRSHLANTLRLLKLPEAVRRYVATGDLSAGHARALIGRQDAELLAARVVKEGLSVRQTEALVQNGGQAKKSSGKASVAKDPDTRAAEEELKEVLGLKVELRPGKGEKGELRIRYSTLEQLEDVRERLLRGLSH</sequence>
<accession>A0ABW3J5T1</accession>
<feature type="domain" description="ParB-like N-terminal" evidence="6">
    <location>
        <begin position="33"/>
        <end position="124"/>
    </location>
</feature>
<name>A0ABW3J5T1_9HYPH</name>
<dbReference type="Pfam" id="PF02195">
    <property type="entry name" value="ParB_N"/>
    <property type="match status" value="1"/>
</dbReference>
<evidence type="ECO:0000256" key="5">
    <source>
        <dbReference type="SAM" id="MobiDB-lite"/>
    </source>
</evidence>
<proteinExistence type="inferred from homology"/>
<dbReference type="CDD" id="cd16393">
    <property type="entry name" value="SPO0J_N"/>
    <property type="match status" value="1"/>
</dbReference>
<feature type="compositionally biased region" description="Low complexity" evidence="5">
    <location>
        <begin position="223"/>
        <end position="234"/>
    </location>
</feature>
<dbReference type="PANTHER" id="PTHR33375:SF1">
    <property type="entry name" value="CHROMOSOME-PARTITIONING PROTEIN PARB-RELATED"/>
    <property type="match status" value="1"/>
</dbReference>
<comment type="caution">
    <text evidence="7">The sequence shown here is derived from an EMBL/GenBank/DDBJ whole genome shotgun (WGS) entry which is preliminary data.</text>
</comment>
<protein>
    <submittedName>
        <fullName evidence="7">ParB/RepB/Spo0J family partition protein</fullName>
    </submittedName>
</protein>
<gene>
    <name evidence="7" type="ORF">ACFQ2F_01550</name>
</gene>